<dbReference type="Proteomes" id="UP001302676">
    <property type="component" value="Unassembled WGS sequence"/>
</dbReference>
<dbReference type="SUPFAM" id="SSF75304">
    <property type="entry name" value="Amidase signature (AS) enzymes"/>
    <property type="match status" value="1"/>
</dbReference>
<proteinExistence type="predicted"/>
<evidence type="ECO:0000259" key="2">
    <source>
        <dbReference type="Pfam" id="PF01425"/>
    </source>
</evidence>
<dbReference type="InterPro" id="IPR036928">
    <property type="entry name" value="AS_sf"/>
</dbReference>
<dbReference type="InterPro" id="IPR058329">
    <property type="entry name" value="Arp1_N"/>
</dbReference>
<feature type="region of interest" description="Disordered" evidence="1">
    <location>
        <begin position="316"/>
        <end position="337"/>
    </location>
</feature>
<dbReference type="EMBL" id="MU853648">
    <property type="protein sequence ID" value="KAK4139840.1"/>
    <property type="molecule type" value="Genomic_DNA"/>
</dbReference>
<dbReference type="RefSeq" id="XP_062633211.1">
    <property type="nucleotide sequence ID" value="XM_062784936.1"/>
</dbReference>
<dbReference type="PANTHER" id="PTHR46310">
    <property type="entry name" value="AMIDASE 1"/>
    <property type="match status" value="1"/>
</dbReference>
<reference evidence="4" key="2">
    <citation type="submission" date="2023-05" db="EMBL/GenBank/DDBJ databases">
        <authorList>
            <consortium name="Lawrence Berkeley National Laboratory"/>
            <person name="Steindorff A."/>
            <person name="Hensen N."/>
            <person name="Bonometti L."/>
            <person name="Westerberg I."/>
            <person name="Brannstrom I.O."/>
            <person name="Guillou S."/>
            <person name="Cros-Aarteil S."/>
            <person name="Calhoun S."/>
            <person name="Haridas S."/>
            <person name="Kuo A."/>
            <person name="Mondo S."/>
            <person name="Pangilinan J."/>
            <person name="Riley R."/>
            <person name="Labutti K."/>
            <person name="Andreopoulos B."/>
            <person name="Lipzen A."/>
            <person name="Chen C."/>
            <person name="Yanf M."/>
            <person name="Daum C."/>
            <person name="Ng V."/>
            <person name="Clum A."/>
            <person name="Ohm R."/>
            <person name="Martin F."/>
            <person name="Silar P."/>
            <person name="Natvig D."/>
            <person name="Lalanne C."/>
            <person name="Gautier V."/>
            <person name="Ament-Velasquez S.L."/>
            <person name="Kruys A."/>
            <person name="Hutchinson M.I."/>
            <person name="Powell A.J."/>
            <person name="Barry K."/>
            <person name="Miller A.N."/>
            <person name="Grigoriev I.V."/>
            <person name="Debuchy R."/>
            <person name="Gladieux P."/>
            <person name="Thoren M.H."/>
            <person name="Johannesson H."/>
        </authorList>
    </citation>
    <scope>NUCLEOTIDE SEQUENCE</scope>
    <source>
        <strain evidence="4">CBS 141.50</strain>
    </source>
</reference>
<organism evidence="4 5">
    <name type="scientific">Dichotomopilus funicola</name>
    <dbReference type="NCBI Taxonomy" id="1934379"/>
    <lineage>
        <taxon>Eukaryota</taxon>
        <taxon>Fungi</taxon>
        <taxon>Dikarya</taxon>
        <taxon>Ascomycota</taxon>
        <taxon>Pezizomycotina</taxon>
        <taxon>Sordariomycetes</taxon>
        <taxon>Sordariomycetidae</taxon>
        <taxon>Sordariales</taxon>
        <taxon>Chaetomiaceae</taxon>
        <taxon>Dichotomopilus</taxon>
    </lineage>
</organism>
<gene>
    <name evidence="4" type="ORF">C8A04DRAFT_40420</name>
</gene>
<protein>
    <submittedName>
        <fullName evidence="4">Amidase</fullName>
    </submittedName>
</protein>
<evidence type="ECO:0000259" key="3">
    <source>
        <dbReference type="Pfam" id="PF26053"/>
    </source>
</evidence>
<keyword evidence="5" id="KW-1185">Reference proteome</keyword>
<feature type="domain" description="Scytalone dehydratase-like protein Arp1 N-terminal" evidence="3">
    <location>
        <begin position="28"/>
        <end position="120"/>
    </location>
</feature>
<reference evidence="4" key="1">
    <citation type="journal article" date="2023" name="Mol. Phylogenet. Evol.">
        <title>Genome-scale phylogeny and comparative genomics of the fungal order Sordariales.</title>
        <authorList>
            <person name="Hensen N."/>
            <person name="Bonometti L."/>
            <person name="Westerberg I."/>
            <person name="Brannstrom I.O."/>
            <person name="Guillou S."/>
            <person name="Cros-Aarteil S."/>
            <person name="Calhoun S."/>
            <person name="Haridas S."/>
            <person name="Kuo A."/>
            <person name="Mondo S."/>
            <person name="Pangilinan J."/>
            <person name="Riley R."/>
            <person name="LaButti K."/>
            <person name="Andreopoulos B."/>
            <person name="Lipzen A."/>
            <person name="Chen C."/>
            <person name="Yan M."/>
            <person name="Daum C."/>
            <person name="Ng V."/>
            <person name="Clum A."/>
            <person name="Steindorff A."/>
            <person name="Ohm R.A."/>
            <person name="Martin F."/>
            <person name="Silar P."/>
            <person name="Natvig D.O."/>
            <person name="Lalanne C."/>
            <person name="Gautier V."/>
            <person name="Ament-Velasquez S.L."/>
            <person name="Kruys A."/>
            <person name="Hutchinson M.I."/>
            <person name="Powell A.J."/>
            <person name="Barry K."/>
            <person name="Miller A.N."/>
            <person name="Grigoriev I.V."/>
            <person name="Debuchy R."/>
            <person name="Gladieux P."/>
            <person name="Hiltunen Thoren M."/>
            <person name="Johannesson H."/>
        </authorList>
    </citation>
    <scope>NUCLEOTIDE SEQUENCE</scope>
    <source>
        <strain evidence="4">CBS 141.50</strain>
    </source>
</reference>
<comment type="caution">
    <text evidence="4">The sequence shown here is derived from an EMBL/GenBank/DDBJ whole genome shotgun (WGS) entry which is preliminary data.</text>
</comment>
<evidence type="ECO:0000313" key="5">
    <source>
        <dbReference type="Proteomes" id="UP001302676"/>
    </source>
</evidence>
<dbReference type="Gene3D" id="3.90.1300.10">
    <property type="entry name" value="Amidase signature (AS) domain"/>
    <property type="match status" value="1"/>
</dbReference>
<dbReference type="GeneID" id="87821549"/>
<accession>A0AAN6UVP9</accession>
<sequence>MSITKLNVVVDLGGRSYSWTIPTDYDSGPTIAPAVVLSTRSVDWTVDGLESVLSAFDKADDVFQPAFAQGGLLIARLDGAETLTPTLHKSSTRFLEEKSSTLIFVTAQADELPDGPYFVQGRILHRAWRLYPDENLAFTLALAPSWEPLKAGAYSGLYPVAAVPSRLYYPPSTKKPLNGLRITVKDNYHLSGVHTTLGSGSYAQLYGPQTQTSELVKRLCIDYFPPWNPRGDGYQGPSGSSSGACASVASYPWVDVALGTDTTRSIRMPAASYGLWGLRAPHSRFPLEGVMPSVPAFDTLGVLARSPHNLRKIIHSDSASTGDRKLAGESPSKTVVDKNCRRPGKIIVPTDWFPMRNEGQQKMVSQFLEAVEKRLGCNALHLSFEDHWSKTGPEDLKSTPLQEYLGMVSHPPSHSNHPTAPKCMTTDRSKSIYWPNYYDGYHTYDKFRDGFQAKFGHPPYASPFMTRRWGLATNITQEQREQGLAELGVYYTWVRGHILKPDTEYNFVLLPLGRPGANYRDIVPTPGGELSESAYDPVDFATVLGLPQLVIPISQNPYESRVSKRTEYAPIVASLAGPRGSDDDLLQLAIGALGEAHWPLEVLAGKTAFRPGEDNDRHVGPSG</sequence>
<dbReference type="AlphaFoldDB" id="A0AAN6UVP9"/>
<feature type="domain" description="Amidase" evidence="2">
    <location>
        <begin position="227"/>
        <end position="353"/>
    </location>
</feature>
<dbReference type="Pfam" id="PF26053">
    <property type="entry name" value="DUF8016"/>
    <property type="match status" value="1"/>
</dbReference>
<dbReference type="Pfam" id="PF01425">
    <property type="entry name" value="Amidase"/>
    <property type="match status" value="1"/>
</dbReference>
<evidence type="ECO:0000313" key="4">
    <source>
        <dbReference type="EMBL" id="KAK4139840.1"/>
    </source>
</evidence>
<name>A0AAN6UVP9_9PEZI</name>
<evidence type="ECO:0000256" key="1">
    <source>
        <dbReference type="SAM" id="MobiDB-lite"/>
    </source>
</evidence>
<dbReference type="PANTHER" id="PTHR46310:SF7">
    <property type="entry name" value="AMIDASE 1"/>
    <property type="match status" value="1"/>
</dbReference>
<dbReference type="InterPro" id="IPR023631">
    <property type="entry name" value="Amidase_dom"/>
</dbReference>